<keyword evidence="2" id="KW-1185">Reference proteome</keyword>
<dbReference type="EMBL" id="JBHSSN010000015">
    <property type="protein sequence ID" value="MFC6324037.1"/>
    <property type="molecule type" value="Genomic_DNA"/>
</dbReference>
<sequence>MIKPIIYLISKSRQNNPDPLNHTAKLSAVKYYGARVTELNGAQAQNNAFGEQYDKSWVIRCDGTINADYVGFENEFNEKTMAPKYQINQIRRHINRTTLYVVRTVAK</sequence>
<proteinExistence type="predicted"/>
<evidence type="ECO:0000313" key="2">
    <source>
        <dbReference type="Proteomes" id="UP001596186"/>
    </source>
</evidence>
<dbReference type="Proteomes" id="UP001596186">
    <property type="component" value="Unassembled WGS sequence"/>
</dbReference>
<comment type="caution">
    <text evidence="1">The sequence shown here is derived from an EMBL/GenBank/DDBJ whole genome shotgun (WGS) entry which is preliminary data.</text>
</comment>
<reference evidence="2" key="1">
    <citation type="journal article" date="2019" name="Int. J. Syst. Evol. Microbiol.">
        <title>The Global Catalogue of Microorganisms (GCM) 10K type strain sequencing project: providing services to taxonomists for standard genome sequencing and annotation.</title>
        <authorList>
            <consortium name="The Broad Institute Genomics Platform"/>
            <consortium name="The Broad Institute Genome Sequencing Center for Infectious Disease"/>
            <person name="Wu L."/>
            <person name="Ma J."/>
        </authorList>
    </citation>
    <scope>NUCLEOTIDE SEQUENCE [LARGE SCALE GENOMIC DNA]</scope>
    <source>
        <strain evidence="2">CCM 8895</strain>
    </source>
</reference>
<dbReference type="RefSeq" id="WP_125593049.1">
    <property type="nucleotide sequence ID" value="NZ_JBHSSN010000015.1"/>
</dbReference>
<gene>
    <name evidence="1" type="ORF">ACFP1F_09825</name>
</gene>
<protein>
    <submittedName>
        <fullName evidence="1">Uncharacterized protein</fullName>
    </submittedName>
</protein>
<name>A0ABW1UYF8_9LACO</name>
<evidence type="ECO:0000313" key="1">
    <source>
        <dbReference type="EMBL" id="MFC6324037.1"/>
    </source>
</evidence>
<accession>A0ABW1UYF8</accession>
<organism evidence="1 2">
    <name type="scientific">Companilactobacillus baiquanensis</name>
    <dbReference type="NCBI Taxonomy" id="2486005"/>
    <lineage>
        <taxon>Bacteria</taxon>
        <taxon>Bacillati</taxon>
        <taxon>Bacillota</taxon>
        <taxon>Bacilli</taxon>
        <taxon>Lactobacillales</taxon>
        <taxon>Lactobacillaceae</taxon>
        <taxon>Companilactobacillus</taxon>
    </lineage>
</organism>